<keyword evidence="3 8" id="KW-0813">Transport</keyword>
<dbReference type="InterPro" id="IPR004812">
    <property type="entry name" value="Efflux_drug-R_Bcr/CmlA"/>
</dbReference>
<feature type="transmembrane region" description="Helical" evidence="8">
    <location>
        <begin position="161"/>
        <end position="180"/>
    </location>
</feature>
<keyword evidence="5 8" id="KW-0812">Transmembrane</keyword>
<dbReference type="EMBL" id="JAGGKP010000004">
    <property type="protein sequence ID" value="MBP1937292.1"/>
    <property type="molecule type" value="Genomic_DNA"/>
</dbReference>
<keyword evidence="4 8" id="KW-1003">Cell membrane</keyword>
<evidence type="ECO:0000256" key="6">
    <source>
        <dbReference type="ARBA" id="ARBA00022989"/>
    </source>
</evidence>
<sequence length="405" mass="43419">MSHKVNNHPVRFALLLAVFCALGPFTVDMYLSSFPQIMKFFETNASMVQASLTSALLGLSLGQIIIGPLSDVHGRRKPLLFSMILFFISSIGCAFSPNVEVFIALRFTQGFSASAGLVIARAMVRDVYNGVELTKFFALLTTITSVTPLISPLLGSSIISFTSWVGVFILTGIVGIYLTIMTIWRMKETLPVEQRVSSNFKELLENYKSLLRSGTFIGYGLASGFLFAGCFAYISGSPFIYQKIYGISPQIFSILFALNGISLMIGAQLVKRLAGRISSHNIFLIGLLSSFIFSLAVLVVVFSHGPLAALVIALFSSNISLGIVGPISFTLAIESQGHIAGSASALFGILPFLLGSVASPLVGLAGEYSAIPLGLIIFITSLLAILVNVFLIKNGKPASLSEEIK</sequence>
<feature type="transmembrane region" description="Helical" evidence="8">
    <location>
        <begin position="282"/>
        <end position="302"/>
    </location>
</feature>
<evidence type="ECO:0000256" key="1">
    <source>
        <dbReference type="ARBA" id="ARBA00004651"/>
    </source>
</evidence>
<dbReference type="Proteomes" id="UP001519273">
    <property type="component" value="Unassembled WGS sequence"/>
</dbReference>
<feature type="transmembrane region" description="Helical" evidence="8">
    <location>
        <begin position="136"/>
        <end position="155"/>
    </location>
</feature>
<gene>
    <name evidence="10" type="ORF">J2Z20_002185</name>
</gene>
<comment type="subcellular location">
    <subcellularLocation>
        <location evidence="1 8">Cell membrane</location>
        <topology evidence="1 8">Multi-pass membrane protein</topology>
    </subcellularLocation>
</comment>
<evidence type="ECO:0000256" key="3">
    <source>
        <dbReference type="ARBA" id="ARBA00022448"/>
    </source>
</evidence>
<organism evidence="10 11">
    <name type="scientific">Paenibacillus sediminis</name>
    <dbReference type="NCBI Taxonomy" id="664909"/>
    <lineage>
        <taxon>Bacteria</taxon>
        <taxon>Bacillati</taxon>
        <taxon>Bacillota</taxon>
        <taxon>Bacilli</taxon>
        <taxon>Bacillales</taxon>
        <taxon>Paenibacillaceae</taxon>
        <taxon>Paenibacillus</taxon>
    </lineage>
</organism>
<comment type="similarity">
    <text evidence="2 8">Belongs to the major facilitator superfamily. Bcr/CmlA family.</text>
</comment>
<dbReference type="CDD" id="cd17320">
    <property type="entry name" value="MFS_MdfA_MDR_like"/>
    <property type="match status" value="1"/>
</dbReference>
<feature type="transmembrane region" description="Helical" evidence="8">
    <location>
        <begin position="308"/>
        <end position="333"/>
    </location>
</feature>
<feature type="transmembrane region" description="Helical" evidence="8">
    <location>
        <begin position="12"/>
        <end position="34"/>
    </location>
</feature>
<evidence type="ECO:0000256" key="2">
    <source>
        <dbReference type="ARBA" id="ARBA00006236"/>
    </source>
</evidence>
<proteinExistence type="inferred from homology"/>
<accession>A0ABS4H428</accession>
<dbReference type="PANTHER" id="PTHR23502:SF132">
    <property type="entry name" value="POLYAMINE TRANSPORTER 2-RELATED"/>
    <property type="match status" value="1"/>
</dbReference>
<feature type="transmembrane region" description="Helical" evidence="8">
    <location>
        <begin position="371"/>
        <end position="392"/>
    </location>
</feature>
<dbReference type="RefSeq" id="WP_209849419.1">
    <property type="nucleotide sequence ID" value="NZ_CBCRVE010000011.1"/>
</dbReference>
<evidence type="ECO:0000256" key="7">
    <source>
        <dbReference type="ARBA" id="ARBA00023136"/>
    </source>
</evidence>
<dbReference type="NCBIfam" id="TIGR00710">
    <property type="entry name" value="efflux_Bcr_CflA"/>
    <property type="match status" value="1"/>
</dbReference>
<keyword evidence="11" id="KW-1185">Reference proteome</keyword>
<feature type="domain" description="Major facilitator superfamily (MFS) profile" evidence="9">
    <location>
        <begin position="12"/>
        <end position="396"/>
    </location>
</feature>
<reference evidence="10 11" key="1">
    <citation type="submission" date="2021-03" db="EMBL/GenBank/DDBJ databases">
        <title>Genomic Encyclopedia of Type Strains, Phase IV (KMG-IV): sequencing the most valuable type-strain genomes for metagenomic binning, comparative biology and taxonomic classification.</title>
        <authorList>
            <person name="Goeker M."/>
        </authorList>
    </citation>
    <scope>NUCLEOTIDE SEQUENCE [LARGE SCALE GENOMIC DNA]</scope>
    <source>
        <strain evidence="10 11">DSM 23491</strain>
    </source>
</reference>
<feature type="transmembrane region" description="Helical" evidence="8">
    <location>
        <begin position="345"/>
        <end position="365"/>
    </location>
</feature>
<dbReference type="Pfam" id="PF07690">
    <property type="entry name" value="MFS_1"/>
    <property type="match status" value="1"/>
</dbReference>
<feature type="transmembrane region" description="Helical" evidence="8">
    <location>
        <begin position="103"/>
        <end position="124"/>
    </location>
</feature>
<dbReference type="InterPro" id="IPR036259">
    <property type="entry name" value="MFS_trans_sf"/>
</dbReference>
<evidence type="ECO:0000259" key="9">
    <source>
        <dbReference type="PROSITE" id="PS50850"/>
    </source>
</evidence>
<dbReference type="PANTHER" id="PTHR23502">
    <property type="entry name" value="MAJOR FACILITATOR SUPERFAMILY"/>
    <property type="match status" value="1"/>
</dbReference>
<comment type="caution">
    <text evidence="10">The sequence shown here is derived from an EMBL/GenBank/DDBJ whole genome shotgun (WGS) entry which is preliminary data.</text>
</comment>
<feature type="transmembrane region" description="Helical" evidence="8">
    <location>
        <begin position="216"/>
        <end position="235"/>
    </location>
</feature>
<evidence type="ECO:0000256" key="8">
    <source>
        <dbReference type="RuleBase" id="RU365088"/>
    </source>
</evidence>
<evidence type="ECO:0000313" key="11">
    <source>
        <dbReference type="Proteomes" id="UP001519273"/>
    </source>
</evidence>
<keyword evidence="7 8" id="KW-0472">Membrane</keyword>
<feature type="transmembrane region" description="Helical" evidence="8">
    <location>
        <begin position="247"/>
        <end position="270"/>
    </location>
</feature>
<evidence type="ECO:0000256" key="4">
    <source>
        <dbReference type="ARBA" id="ARBA00022475"/>
    </source>
</evidence>
<feature type="transmembrane region" description="Helical" evidence="8">
    <location>
        <begin position="78"/>
        <end position="97"/>
    </location>
</feature>
<dbReference type="Gene3D" id="1.20.1720.10">
    <property type="entry name" value="Multidrug resistance protein D"/>
    <property type="match status" value="1"/>
</dbReference>
<dbReference type="InterPro" id="IPR020846">
    <property type="entry name" value="MFS_dom"/>
</dbReference>
<dbReference type="InterPro" id="IPR011701">
    <property type="entry name" value="MFS"/>
</dbReference>
<feature type="transmembrane region" description="Helical" evidence="8">
    <location>
        <begin position="46"/>
        <end position="66"/>
    </location>
</feature>
<dbReference type="SUPFAM" id="SSF103473">
    <property type="entry name" value="MFS general substrate transporter"/>
    <property type="match status" value="1"/>
</dbReference>
<name>A0ABS4H428_9BACL</name>
<protein>
    <recommendedName>
        <fullName evidence="8">Bcr/CflA family efflux transporter</fullName>
    </recommendedName>
</protein>
<keyword evidence="6 8" id="KW-1133">Transmembrane helix</keyword>
<evidence type="ECO:0000256" key="5">
    <source>
        <dbReference type="ARBA" id="ARBA00022692"/>
    </source>
</evidence>
<evidence type="ECO:0000313" key="10">
    <source>
        <dbReference type="EMBL" id="MBP1937292.1"/>
    </source>
</evidence>
<dbReference type="PROSITE" id="PS50850">
    <property type="entry name" value="MFS"/>
    <property type="match status" value="1"/>
</dbReference>